<dbReference type="AlphaFoldDB" id="A0A317MXY7"/>
<name>A0A317MXY7_9GAMM</name>
<keyword evidence="3" id="KW-1185">Reference proteome</keyword>
<proteinExistence type="predicted"/>
<accession>A0A317MXY7</accession>
<dbReference type="Gene3D" id="2.40.50.100">
    <property type="match status" value="1"/>
</dbReference>
<keyword evidence="1" id="KW-0175">Coiled coil</keyword>
<dbReference type="OrthoDB" id="9778236at2"/>
<evidence type="ECO:0000256" key="1">
    <source>
        <dbReference type="SAM" id="Coils"/>
    </source>
</evidence>
<reference evidence="2 3" key="1">
    <citation type="submission" date="2018-05" db="EMBL/GenBank/DDBJ databases">
        <title>Genomic Encyclopedia of Type Strains, Phase IV (KMG-IV): sequencing the most valuable type-strain genomes for metagenomic binning, comparative biology and taxonomic classification.</title>
        <authorList>
            <person name="Goeker M."/>
        </authorList>
    </citation>
    <scope>NUCLEOTIDE SEQUENCE [LARGE SCALE GENOMIC DNA]</scope>
    <source>
        <strain evidence="2 3">DSM 23606</strain>
    </source>
</reference>
<evidence type="ECO:0000313" key="3">
    <source>
        <dbReference type="Proteomes" id="UP000246569"/>
    </source>
</evidence>
<dbReference type="Proteomes" id="UP000246569">
    <property type="component" value="Unassembled WGS sequence"/>
</dbReference>
<organism evidence="2 3">
    <name type="scientific">Plasticicumulans acidivorans</name>
    <dbReference type="NCBI Taxonomy" id="886464"/>
    <lineage>
        <taxon>Bacteria</taxon>
        <taxon>Pseudomonadati</taxon>
        <taxon>Pseudomonadota</taxon>
        <taxon>Gammaproteobacteria</taxon>
        <taxon>Candidatus Competibacteraceae</taxon>
        <taxon>Plasticicumulans</taxon>
    </lineage>
</organism>
<evidence type="ECO:0000313" key="2">
    <source>
        <dbReference type="EMBL" id="PWV64473.1"/>
    </source>
</evidence>
<dbReference type="PANTHER" id="PTHR30438:SF2">
    <property type="entry name" value="MEMBRANE PROTEIN"/>
    <property type="match status" value="1"/>
</dbReference>
<dbReference type="RefSeq" id="WP_110017135.1">
    <property type="nucleotide sequence ID" value="NZ_QGTJ01000002.1"/>
</dbReference>
<comment type="caution">
    <text evidence="2">The sequence shown here is derived from an EMBL/GenBank/DDBJ whole genome shotgun (WGS) entry which is preliminary data.</text>
</comment>
<dbReference type="Gene3D" id="2.40.30.170">
    <property type="match status" value="1"/>
</dbReference>
<sequence length="322" mass="34942">MKALRMVIGLLVLVVAGAGAAWWWQHRDDRVLPPGFAQANGRAEATEVDVATKRAGRIAEVLVDEGDMVQAGQVLVRMDVRETIAALARAHAELSRAEQEKRYAAAQISRFESEAKFAAQQLERSSGLVKHGSVSQELVDADRNRQRVAEAALQAARIQLIEAQAAIESAAAAVSQTRIELNDGELTAPRSGRVQYRLAEPGEVLAAGGRVLTLIDLDDTWMTVFLPEQVAGRLALGAEARVLLDAFPEHPLPATISFVADQAQFTPKSVETAEERQKLSFRVKARVAVTAAQRPYAKPGLPGVVIVRTEAHAQWPSWLTTP</sequence>
<gene>
    <name evidence="2" type="ORF">C7443_102122</name>
</gene>
<feature type="coiled-coil region" evidence="1">
    <location>
        <begin position="80"/>
        <end position="114"/>
    </location>
</feature>
<dbReference type="SUPFAM" id="SSF111369">
    <property type="entry name" value="HlyD-like secretion proteins"/>
    <property type="match status" value="1"/>
</dbReference>
<protein>
    <submittedName>
        <fullName evidence="2">HlyD family secretion protein</fullName>
    </submittedName>
</protein>
<dbReference type="PANTHER" id="PTHR30438">
    <property type="entry name" value="36 KDA ANTIGEN-RELATED"/>
    <property type="match status" value="1"/>
</dbReference>
<dbReference type="EMBL" id="QGTJ01000002">
    <property type="protein sequence ID" value="PWV64473.1"/>
    <property type="molecule type" value="Genomic_DNA"/>
</dbReference>
<dbReference type="GO" id="GO:0005886">
    <property type="term" value="C:plasma membrane"/>
    <property type="evidence" value="ECO:0007669"/>
    <property type="project" value="TreeGrafter"/>
</dbReference>